<dbReference type="Pfam" id="PF00643">
    <property type="entry name" value="zf-B_box"/>
    <property type="match status" value="2"/>
</dbReference>
<dbReference type="InterPro" id="IPR047153">
    <property type="entry name" value="TRIM45/56/19-like"/>
</dbReference>
<evidence type="ECO:0000259" key="7">
    <source>
        <dbReference type="PROSITE" id="PS50119"/>
    </source>
</evidence>
<keyword evidence="1" id="KW-0479">Metal-binding</keyword>
<dbReference type="InterPro" id="IPR027370">
    <property type="entry name" value="Znf-RING_euk"/>
</dbReference>
<dbReference type="Gene3D" id="3.30.160.60">
    <property type="entry name" value="Classic Zinc Finger"/>
    <property type="match status" value="1"/>
</dbReference>
<dbReference type="InterPro" id="IPR013083">
    <property type="entry name" value="Znf_RING/FYVE/PHD"/>
</dbReference>
<sequence length="302" mass="34721">MARASVTSKSFAEEIGEDFLSCSICLEIYKNPKVLPCLHTFCEQCLVTFKAKSGGVLKCATCRIQCDTPIQELKSNFFLTSLLDTFHRQRQLCVDNPPPVCEICQEITATHRCVDCPQFTCDVCVKAHRYTPALYSHKVLTIDKYRDSESQGHVIEQSKVFCNDHKDSQLKFYCDTCKVPVCSDCTIVNHRVPEHIHRDLQKVADEYKTQLRDMLKQLKMKDKQMKKEKAAAEATSEEIKNLFEAEKVKVESRAKEVIERVKREEKMLIDALNESSMMELKDAAMHIDEMEFHHSNICSTHD</sequence>
<feature type="domain" description="B box-type" evidence="7">
    <location>
        <begin position="96"/>
        <end position="142"/>
    </location>
</feature>
<dbReference type="PANTHER" id="PTHR25462">
    <property type="entry name" value="BONUS, ISOFORM C-RELATED"/>
    <property type="match status" value="1"/>
</dbReference>
<keyword evidence="8" id="KW-1185">Reference proteome</keyword>
<reference evidence="9" key="1">
    <citation type="submission" date="2025-08" db="UniProtKB">
        <authorList>
            <consortium name="RefSeq"/>
        </authorList>
    </citation>
    <scope>IDENTIFICATION</scope>
    <source>
        <tissue evidence="9">Testes</tissue>
    </source>
</reference>
<dbReference type="SMART" id="SM00336">
    <property type="entry name" value="BBOX"/>
    <property type="match status" value="2"/>
</dbReference>
<feature type="domain" description="B box-type" evidence="7">
    <location>
        <begin position="157"/>
        <end position="200"/>
    </location>
</feature>
<dbReference type="InterPro" id="IPR000315">
    <property type="entry name" value="Znf_B-box"/>
</dbReference>
<evidence type="ECO:0000256" key="2">
    <source>
        <dbReference type="ARBA" id="ARBA00022771"/>
    </source>
</evidence>
<dbReference type="RefSeq" id="XP_006824788.1">
    <property type="nucleotide sequence ID" value="XM_006824725.1"/>
</dbReference>
<evidence type="ECO:0000256" key="1">
    <source>
        <dbReference type="ARBA" id="ARBA00022723"/>
    </source>
</evidence>
<name>A0ABM0MXP7_SACKO</name>
<evidence type="ECO:0000313" key="9">
    <source>
        <dbReference type="RefSeq" id="XP_006824788.1"/>
    </source>
</evidence>
<dbReference type="InterPro" id="IPR017907">
    <property type="entry name" value="Znf_RING_CS"/>
</dbReference>
<protein>
    <submittedName>
        <fullName evidence="9">E3 ubiquitin-protein ligase TRIM56-like</fullName>
    </submittedName>
</protein>
<evidence type="ECO:0000256" key="4">
    <source>
        <dbReference type="PROSITE-ProRule" id="PRU00024"/>
    </source>
</evidence>
<evidence type="ECO:0000259" key="6">
    <source>
        <dbReference type="PROSITE" id="PS50089"/>
    </source>
</evidence>
<dbReference type="Proteomes" id="UP000694865">
    <property type="component" value="Unplaced"/>
</dbReference>
<keyword evidence="2 4" id="KW-0863">Zinc-finger</keyword>
<dbReference type="Pfam" id="PF13445">
    <property type="entry name" value="zf-RING_UBOX"/>
    <property type="match status" value="1"/>
</dbReference>
<keyword evidence="5" id="KW-0175">Coiled coil</keyword>
<keyword evidence="3" id="KW-0862">Zinc</keyword>
<feature type="domain" description="RING-type" evidence="6">
    <location>
        <begin position="22"/>
        <end position="63"/>
    </location>
</feature>
<evidence type="ECO:0000256" key="3">
    <source>
        <dbReference type="ARBA" id="ARBA00022833"/>
    </source>
</evidence>
<dbReference type="PROSITE" id="PS50089">
    <property type="entry name" value="ZF_RING_2"/>
    <property type="match status" value="1"/>
</dbReference>
<organism evidence="8 9">
    <name type="scientific">Saccoglossus kowalevskii</name>
    <name type="common">Acorn worm</name>
    <dbReference type="NCBI Taxonomy" id="10224"/>
    <lineage>
        <taxon>Eukaryota</taxon>
        <taxon>Metazoa</taxon>
        <taxon>Hemichordata</taxon>
        <taxon>Enteropneusta</taxon>
        <taxon>Harrimaniidae</taxon>
        <taxon>Saccoglossus</taxon>
    </lineage>
</organism>
<dbReference type="SUPFAM" id="SSF57850">
    <property type="entry name" value="RING/U-box"/>
    <property type="match status" value="1"/>
</dbReference>
<dbReference type="GeneID" id="102805641"/>
<dbReference type="Gene3D" id="3.30.40.10">
    <property type="entry name" value="Zinc/RING finger domain, C3HC4 (zinc finger)"/>
    <property type="match status" value="1"/>
</dbReference>
<proteinExistence type="predicted"/>
<dbReference type="SMART" id="SM00184">
    <property type="entry name" value="RING"/>
    <property type="match status" value="1"/>
</dbReference>
<dbReference type="PROSITE" id="PS00518">
    <property type="entry name" value="ZF_RING_1"/>
    <property type="match status" value="1"/>
</dbReference>
<dbReference type="SUPFAM" id="SSF57845">
    <property type="entry name" value="B-box zinc-binding domain"/>
    <property type="match status" value="1"/>
</dbReference>
<dbReference type="PROSITE" id="PS50119">
    <property type="entry name" value="ZF_BBOX"/>
    <property type="match status" value="2"/>
</dbReference>
<evidence type="ECO:0000313" key="8">
    <source>
        <dbReference type="Proteomes" id="UP000694865"/>
    </source>
</evidence>
<evidence type="ECO:0000256" key="5">
    <source>
        <dbReference type="SAM" id="Coils"/>
    </source>
</evidence>
<feature type="coiled-coil region" evidence="5">
    <location>
        <begin position="197"/>
        <end position="274"/>
    </location>
</feature>
<accession>A0ABM0MXP7</accession>
<dbReference type="PANTHER" id="PTHR25462:SF296">
    <property type="entry name" value="MEIOTIC P26, ISOFORM F"/>
    <property type="match status" value="1"/>
</dbReference>
<gene>
    <name evidence="9" type="primary">LOC102805641</name>
</gene>
<dbReference type="CDD" id="cd19757">
    <property type="entry name" value="Bbox1"/>
    <property type="match status" value="1"/>
</dbReference>
<dbReference type="InterPro" id="IPR001841">
    <property type="entry name" value="Znf_RING"/>
</dbReference>